<dbReference type="SUPFAM" id="SSF56219">
    <property type="entry name" value="DNase I-like"/>
    <property type="match status" value="1"/>
</dbReference>
<dbReference type="AlphaFoldDB" id="A0A085WUF9"/>
<keyword evidence="3" id="KW-1185">Reference proteome</keyword>
<evidence type="ECO:0008006" key="4">
    <source>
        <dbReference type="Google" id="ProtNLM"/>
    </source>
</evidence>
<feature type="signal peptide" evidence="1">
    <location>
        <begin position="1"/>
        <end position="29"/>
    </location>
</feature>
<evidence type="ECO:0000313" key="3">
    <source>
        <dbReference type="Proteomes" id="UP000028725"/>
    </source>
</evidence>
<accession>A0A085WUF9</accession>
<protein>
    <recommendedName>
        <fullName evidence="4">Endonuclease/exonuclease/phosphatase domain-containing protein</fullName>
    </recommendedName>
</protein>
<comment type="caution">
    <text evidence="2">The sequence shown here is derived from an EMBL/GenBank/DDBJ whole genome shotgun (WGS) entry which is preliminary data.</text>
</comment>
<organism evidence="2 3">
    <name type="scientific">Hyalangium minutum</name>
    <dbReference type="NCBI Taxonomy" id="394096"/>
    <lineage>
        <taxon>Bacteria</taxon>
        <taxon>Pseudomonadati</taxon>
        <taxon>Myxococcota</taxon>
        <taxon>Myxococcia</taxon>
        <taxon>Myxococcales</taxon>
        <taxon>Cystobacterineae</taxon>
        <taxon>Archangiaceae</taxon>
        <taxon>Hyalangium</taxon>
    </lineage>
</organism>
<reference evidence="2 3" key="1">
    <citation type="submission" date="2014-04" db="EMBL/GenBank/DDBJ databases">
        <title>Genome assembly of Hyalangium minutum DSM 14724.</title>
        <authorList>
            <person name="Sharma G."/>
            <person name="Subramanian S."/>
        </authorList>
    </citation>
    <scope>NUCLEOTIDE SEQUENCE [LARGE SCALE GENOMIC DNA]</scope>
    <source>
        <strain evidence="2 3">DSM 14724</strain>
    </source>
</reference>
<feature type="chain" id="PRO_5001800110" description="Endonuclease/exonuclease/phosphatase domain-containing protein" evidence="1">
    <location>
        <begin position="30"/>
        <end position="350"/>
    </location>
</feature>
<evidence type="ECO:0000256" key="1">
    <source>
        <dbReference type="SAM" id="SignalP"/>
    </source>
</evidence>
<gene>
    <name evidence="2" type="ORF">DB31_3452</name>
</gene>
<name>A0A085WUF9_9BACT</name>
<evidence type="ECO:0000313" key="2">
    <source>
        <dbReference type="EMBL" id="KFE71322.1"/>
    </source>
</evidence>
<dbReference type="InterPro" id="IPR036691">
    <property type="entry name" value="Endo/exonu/phosph_ase_sf"/>
</dbReference>
<dbReference type="Proteomes" id="UP000028725">
    <property type="component" value="Unassembled WGS sequence"/>
</dbReference>
<proteinExistence type="predicted"/>
<keyword evidence="1" id="KW-0732">Signal</keyword>
<sequence length="350" mass="37474">MAVKVPMNFKVAVLVLVSLCVAGCGGVEAEGVEESGALGTVPQAIGVNENTGFLVVYNVNYENLPTASDQCAGDWQDLIYYMKTQAYSPDVFIVHQMSGATQAATLAKFIEDNLPGLYSSIVAEANPDAMNSPCGAAKDYQTNAIIYRTGRLQPISGTKATWQVYKGANGSCVMNTQARSIGVRMAFTDLITGKKVVVGSSHWPTNQEGPASDPGCAEKNIQLTDTKMRGISGTNLMVWGVDSNESDSGSNGYKDWYKQANAHIASTIDYGWNDPIYEACSGSQSCLEDNWTGGAGGRIDFLFFNAAATSSHGHTVTYNEGDAADLQFTGSDREDLNYSGHRAQSARIHY</sequence>
<dbReference type="EMBL" id="JMCB01000002">
    <property type="protein sequence ID" value="KFE71322.1"/>
    <property type="molecule type" value="Genomic_DNA"/>
</dbReference>